<dbReference type="PANTHER" id="PTHR24193">
    <property type="entry name" value="ANKYRIN REPEAT PROTEIN"/>
    <property type="match status" value="1"/>
</dbReference>
<accession>A0ABQ9ETI1</accession>
<feature type="repeat" description="ANK" evidence="3">
    <location>
        <begin position="22"/>
        <end position="54"/>
    </location>
</feature>
<evidence type="ECO:0000256" key="2">
    <source>
        <dbReference type="ARBA" id="ARBA00023043"/>
    </source>
</evidence>
<dbReference type="Gene3D" id="1.25.40.20">
    <property type="entry name" value="Ankyrin repeat-containing domain"/>
    <property type="match status" value="1"/>
</dbReference>
<organism evidence="4 5">
    <name type="scientific">Tegillarca granosa</name>
    <name type="common">Malaysian cockle</name>
    <name type="synonym">Anadara granosa</name>
    <dbReference type="NCBI Taxonomy" id="220873"/>
    <lineage>
        <taxon>Eukaryota</taxon>
        <taxon>Metazoa</taxon>
        <taxon>Spiralia</taxon>
        <taxon>Lophotrochozoa</taxon>
        <taxon>Mollusca</taxon>
        <taxon>Bivalvia</taxon>
        <taxon>Autobranchia</taxon>
        <taxon>Pteriomorphia</taxon>
        <taxon>Arcoida</taxon>
        <taxon>Arcoidea</taxon>
        <taxon>Arcidae</taxon>
        <taxon>Tegillarca</taxon>
    </lineage>
</organism>
<dbReference type="SUPFAM" id="SSF48403">
    <property type="entry name" value="Ankyrin repeat"/>
    <property type="match status" value="1"/>
</dbReference>
<name>A0ABQ9ETI1_TEGGR</name>
<dbReference type="Proteomes" id="UP001217089">
    <property type="component" value="Unassembled WGS sequence"/>
</dbReference>
<dbReference type="InterPro" id="IPR036770">
    <property type="entry name" value="Ankyrin_rpt-contain_sf"/>
</dbReference>
<dbReference type="InterPro" id="IPR002110">
    <property type="entry name" value="Ankyrin_rpt"/>
</dbReference>
<keyword evidence="5" id="KW-1185">Reference proteome</keyword>
<protein>
    <submittedName>
        <fullName evidence="4">Uncharacterized protein</fullName>
    </submittedName>
</protein>
<dbReference type="PROSITE" id="PS50297">
    <property type="entry name" value="ANK_REP_REGION"/>
    <property type="match status" value="2"/>
</dbReference>
<dbReference type="SMART" id="SM00248">
    <property type="entry name" value="ANK"/>
    <property type="match status" value="2"/>
</dbReference>
<feature type="repeat" description="ANK" evidence="3">
    <location>
        <begin position="55"/>
        <end position="75"/>
    </location>
</feature>
<dbReference type="Pfam" id="PF12796">
    <property type="entry name" value="Ank_2"/>
    <property type="match status" value="1"/>
</dbReference>
<evidence type="ECO:0000313" key="4">
    <source>
        <dbReference type="EMBL" id="KAJ8306705.1"/>
    </source>
</evidence>
<keyword evidence="1" id="KW-0677">Repeat</keyword>
<evidence type="ECO:0000256" key="1">
    <source>
        <dbReference type="ARBA" id="ARBA00022737"/>
    </source>
</evidence>
<evidence type="ECO:0000256" key="3">
    <source>
        <dbReference type="PROSITE-ProRule" id="PRU00023"/>
    </source>
</evidence>
<keyword evidence="2 3" id="KW-0040">ANK repeat</keyword>
<dbReference type="InterPro" id="IPR050663">
    <property type="entry name" value="Ankyrin-SOCS_Box"/>
</dbReference>
<dbReference type="EMBL" id="JARBDR010000811">
    <property type="protein sequence ID" value="KAJ8306705.1"/>
    <property type="molecule type" value="Genomic_DNA"/>
</dbReference>
<proteinExistence type="predicted"/>
<sequence>MSLVDLGKRLLDAAKRGETEELGTSPLHFSAQYGHIETAEVLLRAGISRDARTKVDRTPLHVAAQEGHVDIVELLKTIHWIELKLGRHNDVFLFCQHTEIAGITEGESITIETTEATEEVQEVETETETETIETVVTTTDSMLTDSLTKKILPVQLIQNISTSKGEESEYLNCIKMSLTISETVKIKKVITIVAQPQSTDIEAETEQCNIVTMTTDGSGDAQLVVSEET</sequence>
<dbReference type="PROSITE" id="PS50088">
    <property type="entry name" value="ANK_REPEAT"/>
    <property type="match status" value="2"/>
</dbReference>
<reference evidence="4 5" key="1">
    <citation type="submission" date="2022-12" db="EMBL/GenBank/DDBJ databases">
        <title>Chromosome-level genome of Tegillarca granosa.</title>
        <authorList>
            <person name="Kim J."/>
        </authorList>
    </citation>
    <scope>NUCLEOTIDE SEQUENCE [LARGE SCALE GENOMIC DNA]</scope>
    <source>
        <strain evidence="4">Teg-2019</strain>
        <tissue evidence="4">Adductor muscle</tissue>
    </source>
</reference>
<dbReference type="PANTHER" id="PTHR24193:SF128">
    <property type="entry name" value="GA-BINDING PROTEIN SUBUNIT BETA-1"/>
    <property type="match status" value="1"/>
</dbReference>
<gene>
    <name evidence="4" type="ORF">KUTeg_015746</name>
</gene>
<evidence type="ECO:0000313" key="5">
    <source>
        <dbReference type="Proteomes" id="UP001217089"/>
    </source>
</evidence>
<comment type="caution">
    <text evidence="4">The sequence shown here is derived from an EMBL/GenBank/DDBJ whole genome shotgun (WGS) entry which is preliminary data.</text>
</comment>